<dbReference type="InterPro" id="IPR011042">
    <property type="entry name" value="6-blade_b-propeller_TolB-like"/>
</dbReference>
<gene>
    <name evidence="3" type="ORF">GCM10011415_00260</name>
</gene>
<dbReference type="EMBL" id="BMJV01000001">
    <property type="protein sequence ID" value="GGG58428.1"/>
    <property type="molecule type" value="Genomic_DNA"/>
</dbReference>
<dbReference type="SUPFAM" id="SSF50952">
    <property type="entry name" value="Soluble quinoprotein glucose dehydrogenase"/>
    <property type="match status" value="1"/>
</dbReference>
<evidence type="ECO:0000313" key="3">
    <source>
        <dbReference type="EMBL" id="GGG58428.1"/>
    </source>
</evidence>
<protein>
    <submittedName>
        <fullName evidence="3">Glucose dehydrogenase</fullName>
    </submittedName>
</protein>
<feature type="signal peptide" evidence="1">
    <location>
        <begin position="1"/>
        <end position="19"/>
    </location>
</feature>
<dbReference type="PANTHER" id="PTHR19328">
    <property type="entry name" value="HEDGEHOG-INTERACTING PROTEIN"/>
    <property type="match status" value="1"/>
</dbReference>
<dbReference type="Proteomes" id="UP000617145">
    <property type="component" value="Unassembled WGS sequence"/>
</dbReference>
<evidence type="ECO:0000313" key="4">
    <source>
        <dbReference type="Proteomes" id="UP000617145"/>
    </source>
</evidence>
<evidence type="ECO:0000259" key="2">
    <source>
        <dbReference type="Pfam" id="PF07995"/>
    </source>
</evidence>
<dbReference type="RefSeq" id="WP_188787628.1">
    <property type="nucleotide sequence ID" value="NZ_BMJV01000001.1"/>
</dbReference>
<dbReference type="Gene3D" id="2.120.10.30">
    <property type="entry name" value="TolB, C-terminal domain"/>
    <property type="match status" value="1"/>
</dbReference>
<accession>A0A8J2ZFM5</accession>
<proteinExistence type="predicted"/>
<dbReference type="InterPro" id="IPR011041">
    <property type="entry name" value="Quinoprot_gluc/sorb_DH_b-prop"/>
</dbReference>
<comment type="caution">
    <text evidence="3">The sequence shown here is derived from an EMBL/GenBank/DDBJ whole genome shotgun (WGS) entry which is preliminary data.</text>
</comment>
<sequence>MTRAAIATTLSILALPAAAQEEVDIASSLGDLTVTPIVQGLDMPWGFDVAPDGTIFITEKAGSLLTVRDGASERISGLPELYTQRQGGLLDVMLPRDFAETREIFLTYSRPQKGGAGTAVLKATLPEGATALENAQTIFEMAPGSSGGAHFGSRIREAPDGTLFVTIGERGDRPAAQDLSRHNGSVIRINRDGSVPDDNPFVGQNGAQPEIWSYGHRNPQGAAFDASGQLFVVEHGAQGGDEVNRIAPGANYGWPVISYGRHYSGAQIGEGTAKDGMEQPEFYWDPSIAPSDAVFLEGGDWNGDMLVGSLKFNYISRLTGDPLREAERLESEATLRVRDVDQGPDGDIWFLSEVNGTLYRAALP</sequence>
<keyword evidence="4" id="KW-1185">Reference proteome</keyword>
<keyword evidence="1" id="KW-0732">Signal</keyword>
<dbReference type="Pfam" id="PF07995">
    <property type="entry name" value="GSDH"/>
    <property type="match status" value="1"/>
</dbReference>
<dbReference type="PANTHER" id="PTHR19328:SF75">
    <property type="entry name" value="ALDOSE SUGAR DEHYDROGENASE YLII"/>
    <property type="match status" value="1"/>
</dbReference>
<evidence type="ECO:0000256" key="1">
    <source>
        <dbReference type="SAM" id="SignalP"/>
    </source>
</evidence>
<name>A0A8J2ZFM5_9RHOB</name>
<feature type="chain" id="PRO_5035165035" evidence="1">
    <location>
        <begin position="20"/>
        <end position="364"/>
    </location>
</feature>
<dbReference type="AlphaFoldDB" id="A0A8J2ZFM5"/>
<dbReference type="InterPro" id="IPR012938">
    <property type="entry name" value="Glc/Sorbosone_DH"/>
</dbReference>
<reference evidence="3" key="1">
    <citation type="journal article" date="2014" name="Int. J. Syst. Evol. Microbiol.">
        <title>Complete genome sequence of Corynebacterium casei LMG S-19264T (=DSM 44701T), isolated from a smear-ripened cheese.</title>
        <authorList>
            <consortium name="US DOE Joint Genome Institute (JGI-PGF)"/>
            <person name="Walter F."/>
            <person name="Albersmeier A."/>
            <person name="Kalinowski J."/>
            <person name="Ruckert C."/>
        </authorList>
    </citation>
    <scope>NUCLEOTIDE SEQUENCE</scope>
    <source>
        <strain evidence="3">CGMCC 1.15762</strain>
    </source>
</reference>
<reference evidence="3" key="2">
    <citation type="submission" date="2020-09" db="EMBL/GenBank/DDBJ databases">
        <authorList>
            <person name="Sun Q."/>
            <person name="Zhou Y."/>
        </authorList>
    </citation>
    <scope>NUCLEOTIDE SEQUENCE</scope>
    <source>
        <strain evidence="3">CGMCC 1.15762</strain>
    </source>
</reference>
<organism evidence="3 4">
    <name type="scientific">Salipiger pallidus</name>
    <dbReference type="NCBI Taxonomy" id="1775170"/>
    <lineage>
        <taxon>Bacteria</taxon>
        <taxon>Pseudomonadati</taxon>
        <taxon>Pseudomonadota</taxon>
        <taxon>Alphaproteobacteria</taxon>
        <taxon>Rhodobacterales</taxon>
        <taxon>Roseobacteraceae</taxon>
        <taxon>Salipiger</taxon>
    </lineage>
</organism>
<feature type="domain" description="Glucose/Sorbosone dehydrogenase" evidence="2">
    <location>
        <begin position="41"/>
        <end position="360"/>
    </location>
</feature>